<feature type="region of interest" description="Disordered" evidence="1">
    <location>
        <begin position="53"/>
        <end position="74"/>
    </location>
</feature>
<evidence type="ECO:0008006" key="4">
    <source>
        <dbReference type="Google" id="ProtNLM"/>
    </source>
</evidence>
<evidence type="ECO:0000313" key="2">
    <source>
        <dbReference type="EMBL" id="TWT34434.1"/>
    </source>
</evidence>
<organism evidence="2 3">
    <name type="scientific">Blastopirellula retiformator</name>
    <dbReference type="NCBI Taxonomy" id="2527970"/>
    <lineage>
        <taxon>Bacteria</taxon>
        <taxon>Pseudomonadati</taxon>
        <taxon>Planctomycetota</taxon>
        <taxon>Planctomycetia</taxon>
        <taxon>Pirellulales</taxon>
        <taxon>Pirellulaceae</taxon>
        <taxon>Blastopirellula</taxon>
    </lineage>
</organism>
<proteinExistence type="predicted"/>
<accession>A0A5C5V773</accession>
<gene>
    <name evidence="2" type="ORF">Enr8_18420</name>
</gene>
<name>A0A5C5V773_9BACT</name>
<dbReference type="AlphaFoldDB" id="A0A5C5V773"/>
<dbReference type="EMBL" id="SJPF01000002">
    <property type="protein sequence ID" value="TWT34434.1"/>
    <property type="molecule type" value="Genomic_DNA"/>
</dbReference>
<reference evidence="2 3" key="1">
    <citation type="submission" date="2019-02" db="EMBL/GenBank/DDBJ databases">
        <title>Deep-cultivation of Planctomycetes and their phenomic and genomic characterization uncovers novel biology.</title>
        <authorList>
            <person name="Wiegand S."/>
            <person name="Jogler M."/>
            <person name="Boedeker C."/>
            <person name="Pinto D."/>
            <person name="Vollmers J."/>
            <person name="Rivas-Marin E."/>
            <person name="Kohn T."/>
            <person name="Peeters S.H."/>
            <person name="Heuer A."/>
            <person name="Rast P."/>
            <person name="Oberbeckmann S."/>
            <person name="Bunk B."/>
            <person name="Jeske O."/>
            <person name="Meyerdierks A."/>
            <person name="Storesund J.E."/>
            <person name="Kallscheuer N."/>
            <person name="Luecker S."/>
            <person name="Lage O.M."/>
            <person name="Pohl T."/>
            <person name="Merkel B.J."/>
            <person name="Hornburger P."/>
            <person name="Mueller R.-W."/>
            <person name="Bruemmer F."/>
            <person name="Labrenz M."/>
            <person name="Spormann A.M."/>
            <person name="Op Den Camp H."/>
            <person name="Overmann J."/>
            <person name="Amann R."/>
            <person name="Jetten M.S.M."/>
            <person name="Mascher T."/>
            <person name="Medema M.H."/>
            <person name="Devos D.P."/>
            <person name="Kaster A.-K."/>
            <person name="Ovreas L."/>
            <person name="Rohde M."/>
            <person name="Galperin M.Y."/>
            <person name="Jogler C."/>
        </authorList>
    </citation>
    <scope>NUCLEOTIDE SEQUENCE [LARGE SCALE GENOMIC DNA]</scope>
    <source>
        <strain evidence="2 3">Enr8</strain>
    </source>
</reference>
<dbReference type="RefSeq" id="WP_146430686.1">
    <property type="nucleotide sequence ID" value="NZ_SJPF01000002.1"/>
</dbReference>
<evidence type="ECO:0000313" key="3">
    <source>
        <dbReference type="Proteomes" id="UP000318878"/>
    </source>
</evidence>
<sequence>MIETFKRYFAITLCTAASLLVGCADDGLDRVGISGHVIYEGAPLEGAEVLFRPQHGPNSSSLTDETGRYQVDNSFGPVSGSCEVRVMKTMVPEGEQFSRNVLPAKFSRQPKIIKLEQGQNSLDLDLDTWDDKS</sequence>
<protein>
    <recommendedName>
        <fullName evidence="4">Nickel uptake substrate-specific transmembrane region</fullName>
    </recommendedName>
</protein>
<dbReference type="Proteomes" id="UP000318878">
    <property type="component" value="Unassembled WGS sequence"/>
</dbReference>
<dbReference type="OrthoDB" id="291697at2"/>
<evidence type="ECO:0000256" key="1">
    <source>
        <dbReference type="SAM" id="MobiDB-lite"/>
    </source>
</evidence>
<keyword evidence="3" id="KW-1185">Reference proteome</keyword>
<dbReference type="PROSITE" id="PS51257">
    <property type="entry name" value="PROKAR_LIPOPROTEIN"/>
    <property type="match status" value="1"/>
</dbReference>
<comment type="caution">
    <text evidence="2">The sequence shown here is derived from an EMBL/GenBank/DDBJ whole genome shotgun (WGS) entry which is preliminary data.</text>
</comment>